<proteinExistence type="predicted"/>
<dbReference type="EMBL" id="LNQE01001882">
    <property type="protein sequence ID" value="KUG03370.1"/>
    <property type="molecule type" value="Genomic_DNA"/>
</dbReference>
<gene>
    <name evidence="1" type="ORF">ASZ90_019158</name>
</gene>
<organism evidence="1">
    <name type="scientific">hydrocarbon metagenome</name>
    <dbReference type="NCBI Taxonomy" id="938273"/>
    <lineage>
        <taxon>unclassified sequences</taxon>
        <taxon>metagenomes</taxon>
        <taxon>ecological metagenomes</taxon>
    </lineage>
</organism>
<evidence type="ECO:0000313" key="1">
    <source>
        <dbReference type="EMBL" id="KUG03370.1"/>
    </source>
</evidence>
<sequence>MRKEYRSQGRPSPPIIMAKRKSNILSILIVFCLNNLAMW</sequence>
<dbReference type="AlphaFoldDB" id="A0A0W8E412"/>
<accession>A0A0W8E412</accession>
<reference evidence="1" key="1">
    <citation type="journal article" date="2015" name="Proc. Natl. Acad. Sci. U.S.A.">
        <title>Networks of energetic and metabolic interactions define dynamics in microbial communities.</title>
        <authorList>
            <person name="Embree M."/>
            <person name="Liu J.K."/>
            <person name="Al-Bassam M.M."/>
            <person name="Zengler K."/>
        </authorList>
    </citation>
    <scope>NUCLEOTIDE SEQUENCE</scope>
</reference>
<comment type="caution">
    <text evidence="1">The sequence shown here is derived from an EMBL/GenBank/DDBJ whole genome shotgun (WGS) entry which is preliminary data.</text>
</comment>
<name>A0A0W8E412_9ZZZZ</name>
<protein>
    <submittedName>
        <fullName evidence="1">Uncharacterized protein</fullName>
    </submittedName>
</protein>